<organism evidence="9 10">
    <name type="scientific">Discina gigas</name>
    <dbReference type="NCBI Taxonomy" id="1032678"/>
    <lineage>
        <taxon>Eukaryota</taxon>
        <taxon>Fungi</taxon>
        <taxon>Dikarya</taxon>
        <taxon>Ascomycota</taxon>
        <taxon>Pezizomycotina</taxon>
        <taxon>Pezizomycetes</taxon>
        <taxon>Pezizales</taxon>
        <taxon>Discinaceae</taxon>
        <taxon>Discina</taxon>
    </lineage>
</organism>
<name>A0ABR3GHY3_9PEZI</name>
<feature type="compositionally biased region" description="Basic residues" evidence="7">
    <location>
        <begin position="222"/>
        <end position="232"/>
    </location>
</feature>
<keyword evidence="6" id="KW-0175">Coiled coil</keyword>
<feature type="region of interest" description="Disordered" evidence="7">
    <location>
        <begin position="418"/>
        <end position="444"/>
    </location>
</feature>
<dbReference type="SMART" id="SM00415">
    <property type="entry name" value="HSF"/>
    <property type="match status" value="1"/>
</dbReference>
<dbReference type="Proteomes" id="UP001447188">
    <property type="component" value="Unassembled WGS sequence"/>
</dbReference>
<evidence type="ECO:0000313" key="9">
    <source>
        <dbReference type="EMBL" id="KAL0635548.1"/>
    </source>
</evidence>
<feature type="region of interest" description="Disordered" evidence="7">
    <location>
        <begin position="499"/>
        <end position="521"/>
    </location>
</feature>
<feature type="region of interest" description="Disordered" evidence="7">
    <location>
        <begin position="189"/>
        <end position="208"/>
    </location>
</feature>
<dbReference type="PRINTS" id="PR00056">
    <property type="entry name" value="HSFDOMAIN"/>
</dbReference>
<evidence type="ECO:0000256" key="6">
    <source>
        <dbReference type="SAM" id="Coils"/>
    </source>
</evidence>
<keyword evidence="3" id="KW-0238">DNA-binding</keyword>
<proteinExistence type="inferred from homology"/>
<feature type="compositionally biased region" description="Polar residues" evidence="7">
    <location>
        <begin position="504"/>
        <end position="521"/>
    </location>
</feature>
<dbReference type="InterPro" id="IPR000232">
    <property type="entry name" value="HSF_DNA-bd"/>
</dbReference>
<evidence type="ECO:0000313" key="10">
    <source>
        <dbReference type="Proteomes" id="UP001447188"/>
    </source>
</evidence>
<evidence type="ECO:0000256" key="1">
    <source>
        <dbReference type="ARBA" id="ARBA00004123"/>
    </source>
</evidence>
<dbReference type="PANTHER" id="PTHR10015">
    <property type="entry name" value="HEAT SHOCK TRANSCRIPTION FACTOR"/>
    <property type="match status" value="1"/>
</dbReference>
<comment type="subcellular location">
    <subcellularLocation>
        <location evidence="1">Nucleus</location>
    </subcellularLocation>
</comment>
<accession>A0ABR3GHY3</accession>
<feature type="region of interest" description="Disordered" evidence="7">
    <location>
        <begin position="582"/>
        <end position="602"/>
    </location>
</feature>
<feature type="domain" description="HSF-type DNA-binding" evidence="8">
    <location>
        <begin position="115"/>
        <end position="222"/>
    </location>
</feature>
<dbReference type="Gene3D" id="1.10.10.10">
    <property type="entry name" value="Winged helix-like DNA-binding domain superfamily/Winged helix DNA-binding domain"/>
    <property type="match status" value="1"/>
</dbReference>
<dbReference type="InterPro" id="IPR036390">
    <property type="entry name" value="WH_DNA-bd_sf"/>
</dbReference>
<feature type="region of interest" description="Disordered" evidence="7">
    <location>
        <begin position="461"/>
        <end position="483"/>
    </location>
</feature>
<dbReference type="PANTHER" id="PTHR10015:SF427">
    <property type="entry name" value="HEAT SHOCK FACTOR PROTEIN"/>
    <property type="match status" value="1"/>
</dbReference>
<sequence>MNYLGSVANIYSAVPGSNPVDAYRNRTNDPASPLNFSGTDASSQIALVNRGTNTLVRMPYNPVPPGPPPGMNMMGGVGGIGLGQAIGPPGQGDGMDPFDRELQMRIDKMRKKRASIPPFVQKLSSFVNDPKTDALIRWSPSGSSFLVLDEDEFSKTLIPDLFKHNNYASFVRQLNMYGFHKVVGLADGSLKTSEQRSKPPSEYENPYFKRGQPDLMWLISKPKGKGKRKNMKTKQEDSDNLDDMSDVGEEFEGGGGGGRGYIEGPKPEGQDGGGHHQQSGGRRPDISAVIQQLEAVRNHQAMISAAINRLRKDHNQLYEQSVAFQTLHDRHENSINAILTFLATVYDKSLGGNINGTFSNLFQNQVEHAQNLHPQGVGAVVGNPGGAIVTPNRQSQRVPTSQMTRRRQLLLENGPMAGQISEEDSPKPQLSPVGVANGTTMKSMGSPIIQNYQTYQSPSIQELGPSLSQEGPRQQQDNPQYATRQPQPYANIFSLPDSPIAPITSPNMNRSTASPASSHSLTPRLNFRNLVNPGLSAQTIQDHNAQLAQKAREIEELEELQAAQNSNVDELMDMMNKFADTDAEHPGTLHNNGAGNNPLDGGGSNIDEFLNWGMPGDLNGDGGMGAFTCVDGDTGLQSGDDLNALFTFQGGDDTGGLGVDTGLGVGQVLGTNPSTVVASPTGSSRSRARDELDGDIEEVQVKRRRIGKNGHVLGGGDGFGVEELEELKLLSQSPVKDV</sequence>
<feature type="region of interest" description="Disordered" evidence="7">
    <location>
        <begin position="219"/>
        <end position="283"/>
    </location>
</feature>
<dbReference type="Pfam" id="PF00447">
    <property type="entry name" value="HSF_DNA-bind"/>
    <property type="match status" value="1"/>
</dbReference>
<comment type="caution">
    <text evidence="9">The sequence shown here is derived from an EMBL/GenBank/DDBJ whole genome shotgun (WGS) entry which is preliminary data.</text>
</comment>
<keyword evidence="4" id="KW-0539">Nucleus</keyword>
<dbReference type="EMBL" id="JBBBZM010000067">
    <property type="protein sequence ID" value="KAL0635548.1"/>
    <property type="molecule type" value="Genomic_DNA"/>
</dbReference>
<evidence type="ECO:0000256" key="7">
    <source>
        <dbReference type="SAM" id="MobiDB-lite"/>
    </source>
</evidence>
<comment type="similarity">
    <text evidence="2 5">Belongs to the HSF family.</text>
</comment>
<evidence type="ECO:0000256" key="3">
    <source>
        <dbReference type="ARBA" id="ARBA00023125"/>
    </source>
</evidence>
<reference evidence="9 10" key="1">
    <citation type="submission" date="2024-02" db="EMBL/GenBank/DDBJ databases">
        <title>Discinaceae phylogenomics.</title>
        <authorList>
            <person name="Dirks A.C."/>
            <person name="James T.Y."/>
        </authorList>
    </citation>
    <scope>NUCLEOTIDE SEQUENCE [LARGE SCALE GENOMIC DNA]</scope>
    <source>
        <strain evidence="9 10">ACD0624</strain>
    </source>
</reference>
<evidence type="ECO:0000259" key="8">
    <source>
        <dbReference type="SMART" id="SM00415"/>
    </source>
</evidence>
<keyword evidence="9" id="KW-0346">Stress response</keyword>
<dbReference type="SUPFAM" id="SSF46785">
    <property type="entry name" value="Winged helix' DNA-binding domain"/>
    <property type="match status" value="1"/>
</dbReference>
<keyword evidence="10" id="KW-1185">Reference proteome</keyword>
<gene>
    <name evidence="9" type="primary">CTA8</name>
    <name evidence="9" type="ORF">Q9L58_005479</name>
</gene>
<feature type="coiled-coil region" evidence="6">
    <location>
        <begin position="537"/>
        <end position="574"/>
    </location>
</feature>
<evidence type="ECO:0000256" key="5">
    <source>
        <dbReference type="RuleBase" id="RU004020"/>
    </source>
</evidence>
<protein>
    <submittedName>
        <fullName evidence="9">Heat shock transcription factor</fullName>
    </submittedName>
</protein>
<evidence type="ECO:0000256" key="2">
    <source>
        <dbReference type="ARBA" id="ARBA00006403"/>
    </source>
</evidence>
<feature type="compositionally biased region" description="Acidic residues" evidence="7">
    <location>
        <begin position="238"/>
        <end position="252"/>
    </location>
</feature>
<evidence type="ECO:0000256" key="4">
    <source>
        <dbReference type="ARBA" id="ARBA00023242"/>
    </source>
</evidence>
<dbReference type="InterPro" id="IPR036388">
    <property type="entry name" value="WH-like_DNA-bd_sf"/>
</dbReference>